<evidence type="ECO:0000259" key="6">
    <source>
        <dbReference type="Pfam" id="PF01103"/>
    </source>
</evidence>
<evidence type="ECO:0000256" key="5">
    <source>
        <dbReference type="ARBA" id="ARBA00023136"/>
    </source>
</evidence>
<keyword evidence="3" id="KW-1134">Transmembrane beta strand</keyword>
<keyword evidence="4" id="KW-0812">Transmembrane</keyword>
<comment type="similarity">
    <text evidence="2">Belongs to the SAM50/omp85 family.</text>
</comment>
<reference evidence="7 8" key="1">
    <citation type="journal article" date="2016" name="Mol. Biol. Evol.">
        <title>Genome-Wide Survey of Gut Fungi (Harpellales) Reveals the First Horizontally Transferred Ubiquitin Gene from a Mosquito Host.</title>
        <authorList>
            <person name="Wang Y."/>
            <person name="White M.M."/>
            <person name="Kvist S."/>
            <person name="Moncalvo J.M."/>
        </authorList>
    </citation>
    <scope>NUCLEOTIDE SEQUENCE [LARGE SCALE GENOMIC DNA]</scope>
    <source>
        <strain evidence="7 8">ALG-7-W6</strain>
    </source>
</reference>
<dbReference type="Pfam" id="PF01103">
    <property type="entry name" value="Omp85"/>
    <property type="match status" value="1"/>
</dbReference>
<dbReference type="AlphaFoldDB" id="A0A1R0GXZ8"/>
<comment type="subcellular location">
    <subcellularLocation>
        <location evidence="1">Mitochondrion outer membrane</location>
        <topology evidence="1">Multi-pass membrane protein</topology>
    </subcellularLocation>
</comment>
<sequence>MSRSLASSSLPRLISESQNAASLLKLLDIAKTVHVTIEPVNTTATSGPTPVRVILSCSEPKRALIKTGAEVSDGEVSGNVAAQVRNLFGGGESIEFNNKINKETDLSLLSQFSTPINANPFLKLNLIASSSHSNYTLNSGIRSEAGNSLKTSASWTYFYNNLDDNRSFQTGIRFKMFGEMATLGGNSFFSRFLVEKKAELGILDQFSVVTVVRLGALVPLFDSIKNTNVSDRFFLGGPMSIRGFQYRGLGPVDGKDSLGGDLMGMASISLFSRLPFVKSRNLLGQLFANAGSIAVVFSAVASVQYGVPVTQHIEGYVAVRPPPKENGPARPAINNTDQAAVHIDPQWLDHNGFAEH</sequence>
<proteinExistence type="inferred from homology"/>
<dbReference type="InterPro" id="IPR039910">
    <property type="entry name" value="D15-like"/>
</dbReference>
<evidence type="ECO:0000256" key="2">
    <source>
        <dbReference type="ARBA" id="ARBA00010913"/>
    </source>
</evidence>
<keyword evidence="8" id="KW-1185">Reference proteome</keyword>
<keyword evidence="5" id="KW-0472">Membrane</keyword>
<dbReference type="OrthoDB" id="5550383at2759"/>
<dbReference type="InterPro" id="IPR000184">
    <property type="entry name" value="Bac_surfAg_D15"/>
</dbReference>
<gene>
    <name evidence="7" type="ORF">AYI68_g4101</name>
</gene>
<name>A0A1R0GXZ8_9FUNG</name>
<protein>
    <submittedName>
        <fullName evidence="7">SAM50-like protein</fullName>
    </submittedName>
</protein>
<dbReference type="PANTHER" id="PTHR12815:SF18">
    <property type="entry name" value="SORTING AND ASSEMBLY MACHINERY COMPONENT 50 HOMOLOG"/>
    <property type="match status" value="1"/>
</dbReference>
<evidence type="ECO:0000313" key="8">
    <source>
        <dbReference type="Proteomes" id="UP000187455"/>
    </source>
</evidence>
<accession>A0A1R0GXZ8</accession>
<dbReference type="EMBL" id="LSSL01002161">
    <property type="protein sequence ID" value="OLY81784.1"/>
    <property type="molecule type" value="Genomic_DNA"/>
</dbReference>
<organism evidence="7 8">
    <name type="scientific">Smittium mucronatum</name>
    <dbReference type="NCBI Taxonomy" id="133383"/>
    <lineage>
        <taxon>Eukaryota</taxon>
        <taxon>Fungi</taxon>
        <taxon>Fungi incertae sedis</taxon>
        <taxon>Zoopagomycota</taxon>
        <taxon>Kickxellomycotina</taxon>
        <taxon>Harpellomycetes</taxon>
        <taxon>Harpellales</taxon>
        <taxon>Legeriomycetaceae</taxon>
        <taxon>Smittium</taxon>
    </lineage>
</organism>
<dbReference type="Gene3D" id="2.40.160.50">
    <property type="entry name" value="membrane protein fhac: a member of the omp85/tpsb transporter family"/>
    <property type="match status" value="1"/>
</dbReference>
<dbReference type="PANTHER" id="PTHR12815">
    <property type="entry name" value="SORTING AND ASSEMBLY MACHINERY SAMM50 PROTEIN FAMILY MEMBER"/>
    <property type="match status" value="1"/>
</dbReference>
<feature type="domain" description="Bacterial surface antigen (D15)" evidence="6">
    <location>
        <begin position="96"/>
        <end position="293"/>
    </location>
</feature>
<dbReference type="GO" id="GO:0005741">
    <property type="term" value="C:mitochondrial outer membrane"/>
    <property type="evidence" value="ECO:0007669"/>
    <property type="project" value="UniProtKB-SubCell"/>
</dbReference>
<dbReference type="STRING" id="133383.A0A1R0GXZ8"/>
<evidence type="ECO:0000256" key="4">
    <source>
        <dbReference type="ARBA" id="ARBA00022692"/>
    </source>
</evidence>
<evidence type="ECO:0000256" key="1">
    <source>
        <dbReference type="ARBA" id="ARBA00004374"/>
    </source>
</evidence>
<evidence type="ECO:0000256" key="3">
    <source>
        <dbReference type="ARBA" id="ARBA00022452"/>
    </source>
</evidence>
<dbReference type="Proteomes" id="UP000187455">
    <property type="component" value="Unassembled WGS sequence"/>
</dbReference>
<comment type="caution">
    <text evidence="7">The sequence shown here is derived from an EMBL/GenBank/DDBJ whole genome shotgun (WGS) entry which is preliminary data.</text>
</comment>
<evidence type="ECO:0000313" key="7">
    <source>
        <dbReference type="EMBL" id="OLY81784.1"/>
    </source>
</evidence>